<dbReference type="InterPro" id="IPR036047">
    <property type="entry name" value="F-box-like_dom_sf"/>
</dbReference>
<comment type="caution">
    <text evidence="2">The sequence shown here is derived from an EMBL/GenBank/DDBJ whole genome shotgun (WGS) entry which is preliminary data.</text>
</comment>
<protein>
    <recommendedName>
        <fullName evidence="4">F-box domain-containing protein</fullName>
    </recommendedName>
</protein>
<evidence type="ECO:0008006" key="4">
    <source>
        <dbReference type="Google" id="ProtNLM"/>
    </source>
</evidence>
<accession>A0A8H7N0L0</accession>
<dbReference type="CDD" id="cd09917">
    <property type="entry name" value="F-box_SF"/>
    <property type="match status" value="1"/>
</dbReference>
<organism evidence="2 3">
    <name type="scientific">Bionectria ochroleuca</name>
    <name type="common">Gliocladium roseum</name>
    <dbReference type="NCBI Taxonomy" id="29856"/>
    <lineage>
        <taxon>Eukaryota</taxon>
        <taxon>Fungi</taxon>
        <taxon>Dikarya</taxon>
        <taxon>Ascomycota</taxon>
        <taxon>Pezizomycotina</taxon>
        <taxon>Sordariomycetes</taxon>
        <taxon>Hypocreomycetidae</taxon>
        <taxon>Hypocreales</taxon>
        <taxon>Bionectriaceae</taxon>
        <taxon>Clonostachys</taxon>
    </lineage>
</organism>
<evidence type="ECO:0000313" key="2">
    <source>
        <dbReference type="EMBL" id="KAF9743196.1"/>
    </source>
</evidence>
<name>A0A8H7N0L0_BIOOC</name>
<feature type="region of interest" description="Disordered" evidence="1">
    <location>
        <begin position="1"/>
        <end position="24"/>
    </location>
</feature>
<dbReference type="SUPFAM" id="SSF81383">
    <property type="entry name" value="F-box domain"/>
    <property type="match status" value="1"/>
</dbReference>
<dbReference type="AlphaFoldDB" id="A0A8H7N0L0"/>
<evidence type="ECO:0000256" key="1">
    <source>
        <dbReference type="SAM" id="MobiDB-lite"/>
    </source>
</evidence>
<dbReference type="EMBL" id="JADCTT010000018">
    <property type="protein sequence ID" value="KAF9743196.1"/>
    <property type="molecule type" value="Genomic_DNA"/>
</dbReference>
<proteinExistence type="predicted"/>
<evidence type="ECO:0000313" key="3">
    <source>
        <dbReference type="Proteomes" id="UP000616885"/>
    </source>
</evidence>
<gene>
    <name evidence="2" type="ORF">IM811_006852</name>
</gene>
<dbReference type="Proteomes" id="UP000616885">
    <property type="component" value="Unassembled WGS sequence"/>
</dbReference>
<dbReference type="Gene3D" id="3.80.10.10">
    <property type="entry name" value="Ribonuclease Inhibitor"/>
    <property type="match status" value="1"/>
</dbReference>
<sequence length="437" mass="49480">MSEGNNENSDNGESENNESENSWSDGDYERYELEALAKIPTMPQEVQDLIFSFCDLHSRFALCALNKEWNAKITPLLWAELDFANEFEDEDLVERTRKFFAACDTMIDESPERFAALASYVQTLNVGRLHGVNIVHEEFDGDGYIFFDGDGGDRCVFDVIARFANLQSLSVYVKSWWESPNLAASGRALARGLTKLTSLKLGGQMSTDVLLGLLNNPEQLKDLTLINLIETPGQDYGPDGIAFLSGISHRFTSLETLHLCKLADLDGRLSDDEDNNDDDDNDREYASGMRWRFPRESEVSVLEDWASLLRNTSTTLQSLTLENRYLCSYKIDRRHGSVIDPGNTHPAEYGAFSIRESQRALFPELSNRRWPRLSNLKLIGMGTVEDVNLAVSHLEPRVHVEQRPAYIENMGGDATPEEISTPIEFTYRLSHEYITYL</sequence>
<dbReference type="InterPro" id="IPR032675">
    <property type="entry name" value="LRR_dom_sf"/>
</dbReference>
<reference evidence="2" key="1">
    <citation type="submission" date="2020-10" db="EMBL/GenBank/DDBJ databases">
        <title>High-Quality Genome Resource of Clonostachys rosea strain S41 by Oxford Nanopore Long-Read Sequencing.</title>
        <authorList>
            <person name="Wang H."/>
        </authorList>
    </citation>
    <scope>NUCLEOTIDE SEQUENCE</scope>
    <source>
        <strain evidence="2">S41</strain>
    </source>
</reference>